<evidence type="ECO:0000313" key="8">
    <source>
        <dbReference type="EMBL" id="GHF66412.1"/>
    </source>
</evidence>
<dbReference type="Gene3D" id="3.90.1150.10">
    <property type="entry name" value="Aspartate Aminotransferase, domain 1"/>
    <property type="match status" value="1"/>
</dbReference>
<dbReference type="PANTHER" id="PTHR11986:SF79">
    <property type="entry name" value="ACETYLORNITHINE AMINOTRANSFERASE, MITOCHONDRIAL"/>
    <property type="match status" value="1"/>
</dbReference>
<dbReference type="PANTHER" id="PTHR11986">
    <property type="entry name" value="AMINOTRANSFERASE CLASS III"/>
    <property type="match status" value="1"/>
</dbReference>
<dbReference type="GO" id="GO:0030170">
    <property type="term" value="F:pyridoxal phosphate binding"/>
    <property type="evidence" value="ECO:0007669"/>
    <property type="project" value="InterPro"/>
</dbReference>
<evidence type="ECO:0000256" key="4">
    <source>
        <dbReference type="ARBA" id="ARBA00022898"/>
    </source>
</evidence>
<reference evidence="8" key="2">
    <citation type="submission" date="2020-09" db="EMBL/GenBank/DDBJ databases">
        <authorList>
            <person name="Sun Q."/>
            <person name="Zhou Y."/>
        </authorList>
    </citation>
    <scope>NUCLEOTIDE SEQUENCE</scope>
    <source>
        <strain evidence="8">CGMCC 4.7679</strain>
    </source>
</reference>
<dbReference type="Pfam" id="PF00202">
    <property type="entry name" value="Aminotran_3"/>
    <property type="match status" value="1"/>
</dbReference>
<dbReference type="RefSeq" id="WP_145932802.1">
    <property type="nucleotide sequence ID" value="NZ_BNAV01000006.1"/>
</dbReference>
<comment type="similarity">
    <text evidence="6">Belongs to the class-III pyridoxal-phosphate-dependent aminotransferase family.</text>
</comment>
<dbReference type="GO" id="GO:0008483">
    <property type="term" value="F:transaminase activity"/>
    <property type="evidence" value="ECO:0007669"/>
    <property type="project" value="UniProtKB-KW"/>
</dbReference>
<dbReference type="OrthoDB" id="9801834at2"/>
<sequence length="452" mass="48205">MHAGSRPQRQVEQRGAQDSGQAGLPNRGVDDDDTWVIRTLRQHEPAAVHTQLPVVWHRASGNRVFDRRGRSWLDWTSGILTANAGHSPDSVVNAVISQARQGLLHAYMFPTAVRARVVRSLAELTGFPQSVLFTTGAEAVEAAIKISRSRASAHGRDRAVVVTFDGAFHGRTLGAQLAGGLPAQRYWLPDCDEAFLRVPYPVEGSRWDSGVLDHALEQAGVSAEDVACVLAELYQGSSLRKMEPTAARNLREWCDRHDALLVFDEVQSGFGRTGSLFAYERTGVRPDLLLCGKGISGSLPVSAVLVADTACTEHLRPGELTNTHGGNPVSLAAVEANLALFADGRLVEAAACRGAQLAEGLAQWAARSPGREVVGAHGMVAGVAFRSPDGTFGREQARLLVAECAQRGLLLCAPAGLDGTMVKIMPPLTTTEADLGEGLARFGVAADAVQHR</sequence>
<comment type="caution">
    <text evidence="8">The sequence shown here is derived from an EMBL/GenBank/DDBJ whole genome shotgun (WGS) entry which is preliminary data.</text>
</comment>
<dbReference type="Gene3D" id="3.40.640.10">
    <property type="entry name" value="Type I PLP-dependent aspartate aminotransferase-like (Major domain)"/>
    <property type="match status" value="1"/>
</dbReference>
<protein>
    <submittedName>
        <fullName evidence="8">Acetylornithine aminotransferase</fullName>
    </submittedName>
</protein>
<keyword evidence="5" id="KW-0045">Antibiotic biosynthesis</keyword>
<accession>A0A8H9IZY9</accession>
<dbReference type="InterPro" id="IPR015421">
    <property type="entry name" value="PyrdxlP-dep_Trfase_major"/>
</dbReference>
<evidence type="ECO:0000256" key="2">
    <source>
        <dbReference type="ARBA" id="ARBA00022576"/>
    </source>
</evidence>
<evidence type="ECO:0000256" key="1">
    <source>
        <dbReference type="ARBA" id="ARBA00001933"/>
    </source>
</evidence>
<dbReference type="InterPro" id="IPR050103">
    <property type="entry name" value="Class-III_PLP-dep_AT"/>
</dbReference>
<dbReference type="SUPFAM" id="SSF53383">
    <property type="entry name" value="PLP-dependent transferases"/>
    <property type="match status" value="1"/>
</dbReference>
<dbReference type="InterPro" id="IPR049704">
    <property type="entry name" value="Aminotrans_3_PPA_site"/>
</dbReference>
<feature type="region of interest" description="Disordered" evidence="7">
    <location>
        <begin position="1"/>
        <end position="30"/>
    </location>
</feature>
<reference evidence="8" key="1">
    <citation type="journal article" date="2014" name="Int. J. Syst. Evol. Microbiol.">
        <title>Complete genome sequence of Corynebacterium casei LMG S-19264T (=DSM 44701T), isolated from a smear-ripened cheese.</title>
        <authorList>
            <consortium name="US DOE Joint Genome Institute (JGI-PGF)"/>
            <person name="Walter F."/>
            <person name="Albersmeier A."/>
            <person name="Kalinowski J."/>
            <person name="Ruckert C."/>
        </authorList>
    </citation>
    <scope>NUCLEOTIDE SEQUENCE</scope>
    <source>
        <strain evidence="8">CGMCC 4.7679</strain>
    </source>
</reference>
<keyword evidence="3 8" id="KW-0808">Transferase</keyword>
<dbReference type="EMBL" id="BNAV01000006">
    <property type="protein sequence ID" value="GHF66412.1"/>
    <property type="molecule type" value="Genomic_DNA"/>
</dbReference>
<dbReference type="PROSITE" id="PS00600">
    <property type="entry name" value="AA_TRANSFER_CLASS_3"/>
    <property type="match status" value="1"/>
</dbReference>
<dbReference type="InterPro" id="IPR005814">
    <property type="entry name" value="Aminotrans_3"/>
</dbReference>
<comment type="cofactor">
    <cofactor evidence="1">
        <name>pyridoxal 5'-phosphate</name>
        <dbReference type="ChEBI" id="CHEBI:597326"/>
    </cofactor>
</comment>
<name>A0A8H9IZY9_9PSEU</name>
<evidence type="ECO:0000256" key="6">
    <source>
        <dbReference type="RuleBase" id="RU003560"/>
    </source>
</evidence>
<dbReference type="InterPro" id="IPR015422">
    <property type="entry name" value="PyrdxlP-dep_Trfase_small"/>
</dbReference>
<organism evidence="8 9">
    <name type="scientific">Amycolatopsis bartoniae</name>
    <dbReference type="NCBI Taxonomy" id="941986"/>
    <lineage>
        <taxon>Bacteria</taxon>
        <taxon>Bacillati</taxon>
        <taxon>Actinomycetota</taxon>
        <taxon>Actinomycetes</taxon>
        <taxon>Pseudonocardiales</taxon>
        <taxon>Pseudonocardiaceae</taxon>
        <taxon>Amycolatopsis</taxon>
    </lineage>
</organism>
<dbReference type="GO" id="GO:0042802">
    <property type="term" value="F:identical protein binding"/>
    <property type="evidence" value="ECO:0007669"/>
    <property type="project" value="TreeGrafter"/>
</dbReference>
<dbReference type="Proteomes" id="UP000658656">
    <property type="component" value="Unassembled WGS sequence"/>
</dbReference>
<keyword evidence="2 8" id="KW-0032">Aminotransferase</keyword>
<dbReference type="CDD" id="cd00610">
    <property type="entry name" value="OAT_like"/>
    <property type="match status" value="1"/>
</dbReference>
<keyword evidence="4 6" id="KW-0663">Pyridoxal phosphate</keyword>
<dbReference type="InterPro" id="IPR015424">
    <property type="entry name" value="PyrdxlP-dep_Trfase"/>
</dbReference>
<dbReference type="AlphaFoldDB" id="A0A8H9IZY9"/>
<evidence type="ECO:0000313" key="9">
    <source>
        <dbReference type="Proteomes" id="UP000658656"/>
    </source>
</evidence>
<gene>
    <name evidence="8" type="primary">argD</name>
    <name evidence="8" type="ORF">GCM10017566_45250</name>
</gene>
<evidence type="ECO:0000256" key="7">
    <source>
        <dbReference type="SAM" id="MobiDB-lite"/>
    </source>
</evidence>
<proteinExistence type="inferred from homology"/>
<evidence type="ECO:0000256" key="5">
    <source>
        <dbReference type="ARBA" id="ARBA00023194"/>
    </source>
</evidence>
<evidence type="ECO:0000256" key="3">
    <source>
        <dbReference type="ARBA" id="ARBA00022679"/>
    </source>
</evidence>
<keyword evidence="9" id="KW-1185">Reference proteome</keyword>
<dbReference type="GO" id="GO:0017000">
    <property type="term" value="P:antibiotic biosynthetic process"/>
    <property type="evidence" value="ECO:0007669"/>
    <property type="project" value="UniProtKB-KW"/>
</dbReference>